<name>A0A3A1YV71_9BURK</name>
<dbReference type="InterPro" id="IPR020843">
    <property type="entry name" value="ER"/>
</dbReference>
<dbReference type="RefSeq" id="WP_114421100.1">
    <property type="nucleotide sequence ID" value="NZ_NQYH01000007.1"/>
</dbReference>
<dbReference type="GO" id="GO:0005829">
    <property type="term" value="C:cytosol"/>
    <property type="evidence" value="ECO:0007669"/>
    <property type="project" value="TreeGrafter"/>
</dbReference>
<dbReference type="SUPFAM" id="SSF50129">
    <property type="entry name" value="GroES-like"/>
    <property type="match status" value="1"/>
</dbReference>
<gene>
    <name evidence="4" type="ORF">CJP73_09765</name>
</gene>
<reference evidence="4 5" key="1">
    <citation type="submission" date="2017-08" db="EMBL/GenBank/DDBJ databases">
        <title>Pusillimonas indicus sp. nov., a member of the family Alcaligenaceae isolated from surface seawater.</title>
        <authorList>
            <person name="Li J."/>
        </authorList>
    </citation>
    <scope>NUCLEOTIDE SEQUENCE [LARGE SCALE GENOMIC DNA]</scope>
    <source>
        <strain evidence="4 5">L52-1-41</strain>
    </source>
</reference>
<dbReference type="InterPro" id="IPR011032">
    <property type="entry name" value="GroES-like_sf"/>
</dbReference>
<proteinExistence type="predicted"/>
<dbReference type="GO" id="GO:0008270">
    <property type="term" value="F:zinc ion binding"/>
    <property type="evidence" value="ECO:0007669"/>
    <property type="project" value="InterPro"/>
</dbReference>
<dbReference type="Pfam" id="PF08240">
    <property type="entry name" value="ADH_N"/>
    <property type="match status" value="1"/>
</dbReference>
<dbReference type="PROSITE" id="PS01162">
    <property type="entry name" value="QOR_ZETA_CRYSTAL"/>
    <property type="match status" value="1"/>
</dbReference>
<dbReference type="GO" id="GO:0035925">
    <property type="term" value="F:mRNA 3'-UTR AU-rich region binding"/>
    <property type="evidence" value="ECO:0007669"/>
    <property type="project" value="TreeGrafter"/>
</dbReference>
<dbReference type="FunFam" id="3.40.50.720:FF:000053">
    <property type="entry name" value="Quinone oxidoreductase 1"/>
    <property type="match status" value="1"/>
</dbReference>
<dbReference type="Proteomes" id="UP000266206">
    <property type="component" value="Unassembled WGS sequence"/>
</dbReference>
<dbReference type="CDD" id="cd05286">
    <property type="entry name" value="QOR2"/>
    <property type="match status" value="1"/>
</dbReference>
<dbReference type="InterPro" id="IPR036291">
    <property type="entry name" value="NAD(P)-bd_dom_sf"/>
</dbReference>
<dbReference type="InterPro" id="IPR047618">
    <property type="entry name" value="QOR-like"/>
</dbReference>
<evidence type="ECO:0000256" key="1">
    <source>
        <dbReference type="ARBA" id="ARBA00022857"/>
    </source>
</evidence>
<dbReference type="InterPro" id="IPR013154">
    <property type="entry name" value="ADH-like_N"/>
</dbReference>
<accession>A0A3A1YV71</accession>
<evidence type="ECO:0000256" key="2">
    <source>
        <dbReference type="ARBA" id="ARBA00023002"/>
    </source>
</evidence>
<dbReference type="AlphaFoldDB" id="A0A3A1YV71"/>
<evidence type="ECO:0000313" key="4">
    <source>
        <dbReference type="EMBL" id="RIY40730.1"/>
    </source>
</evidence>
<dbReference type="Gene3D" id="3.40.50.720">
    <property type="entry name" value="NAD(P)-binding Rossmann-like Domain"/>
    <property type="match status" value="1"/>
</dbReference>
<keyword evidence="1" id="KW-0521">NADP</keyword>
<sequence length="324" mass="34625">MSKAIRIFDNGGPEVMQFVDVDVPAPAAGEITLRHESIGLNFIDVYYRTGLYKQSLPAGLGMEAAGVVQAVGEGVTHVAVGDRVAYACLPPGAYAERRTMPAEHVLKLPASVEFDTAAAMMLQGLTVQYLFRQTFVLQGGETILFHAAAGGVGLIACQWARALGVTMIGTVGSDEKADLARMHGCTHTINYKTENIVERVKEITDGKGVPVVYDSVGKDTFYDSLNCLAPLGMMVSFGNASGPVPPFSLSELASRGSLFVTRPTLFSYARTRERLERMAADLFDVLESGKVAPMISARYALSDVASAHADLESRATTGSILLKP</sequence>
<evidence type="ECO:0000259" key="3">
    <source>
        <dbReference type="SMART" id="SM00829"/>
    </source>
</evidence>
<dbReference type="Gene3D" id="3.90.180.10">
    <property type="entry name" value="Medium-chain alcohol dehydrogenases, catalytic domain"/>
    <property type="match status" value="1"/>
</dbReference>
<dbReference type="GO" id="GO:0003960">
    <property type="term" value="F:quinone reductase (NADPH) activity"/>
    <property type="evidence" value="ECO:0007669"/>
    <property type="project" value="InterPro"/>
</dbReference>
<dbReference type="GO" id="GO:0070402">
    <property type="term" value="F:NADPH binding"/>
    <property type="evidence" value="ECO:0007669"/>
    <property type="project" value="TreeGrafter"/>
</dbReference>
<dbReference type="SUPFAM" id="SSF51735">
    <property type="entry name" value="NAD(P)-binding Rossmann-fold domains"/>
    <property type="match status" value="1"/>
</dbReference>
<dbReference type="InterPro" id="IPR013149">
    <property type="entry name" value="ADH-like_C"/>
</dbReference>
<dbReference type="OrthoDB" id="9805883at2"/>
<dbReference type="PANTHER" id="PTHR48106:SF13">
    <property type="entry name" value="QUINONE OXIDOREDUCTASE-RELATED"/>
    <property type="match status" value="1"/>
</dbReference>
<evidence type="ECO:0000313" key="5">
    <source>
        <dbReference type="Proteomes" id="UP000266206"/>
    </source>
</evidence>
<keyword evidence="2" id="KW-0560">Oxidoreductase</keyword>
<dbReference type="InterPro" id="IPR002364">
    <property type="entry name" value="Quin_OxRdtase/zeta-crystal_CS"/>
</dbReference>
<organism evidence="4 5">
    <name type="scientific">Neopusillimonas maritima</name>
    <dbReference type="NCBI Taxonomy" id="2026239"/>
    <lineage>
        <taxon>Bacteria</taxon>
        <taxon>Pseudomonadati</taxon>
        <taxon>Pseudomonadota</taxon>
        <taxon>Betaproteobacteria</taxon>
        <taxon>Burkholderiales</taxon>
        <taxon>Alcaligenaceae</taxon>
        <taxon>Neopusillimonas</taxon>
    </lineage>
</organism>
<dbReference type="Pfam" id="PF00107">
    <property type="entry name" value="ADH_zinc_N"/>
    <property type="match status" value="1"/>
</dbReference>
<feature type="domain" description="Enoyl reductase (ER)" evidence="3">
    <location>
        <begin position="11"/>
        <end position="322"/>
    </location>
</feature>
<comment type="caution">
    <text evidence="4">The sequence shown here is derived from an EMBL/GenBank/DDBJ whole genome shotgun (WGS) entry which is preliminary data.</text>
</comment>
<dbReference type="EMBL" id="NQYH01000007">
    <property type="protein sequence ID" value="RIY40730.1"/>
    <property type="molecule type" value="Genomic_DNA"/>
</dbReference>
<dbReference type="PANTHER" id="PTHR48106">
    <property type="entry name" value="QUINONE OXIDOREDUCTASE PIG3-RELATED"/>
    <property type="match status" value="1"/>
</dbReference>
<protein>
    <submittedName>
        <fullName evidence="4">Quinone oxidoreductase</fullName>
    </submittedName>
</protein>
<dbReference type="NCBIfam" id="NF008024">
    <property type="entry name" value="PRK10754.1"/>
    <property type="match status" value="1"/>
</dbReference>
<dbReference type="SMART" id="SM00829">
    <property type="entry name" value="PKS_ER"/>
    <property type="match status" value="1"/>
</dbReference>